<gene>
    <name evidence="1" type="ORF">OS242_12955</name>
</gene>
<dbReference type="RefSeq" id="WP_267152114.1">
    <property type="nucleotide sequence ID" value="NZ_JAPMLT010000007.1"/>
</dbReference>
<evidence type="ECO:0000313" key="1">
    <source>
        <dbReference type="EMBL" id="MCX7570866.1"/>
    </source>
</evidence>
<reference evidence="1 2" key="1">
    <citation type="submission" date="2022-11" db="EMBL/GenBank/DDBJ databases">
        <title>Study of microbial diversity in lake waters.</title>
        <authorList>
            <person name="Zhang J."/>
        </authorList>
    </citation>
    <scope>NUCLEOTIDE SEQUENCE [LARGE SCALE GENOMIC DNA]</scope>
    <source>
        <strain evidence="1 2">DT12</strain>
    </source>
</reference>
<protein>
    <submittedName>
        <fullName evidence="1">Uncharacterized protein</fullName>
    </submittedName>
</protein>
<dbReference type="EMBL" id="JAPMLT010000007">
    <property type="protein sequence ID" value="MCX7570866.1"/>
    <property type="molecule type" value="Genomic_DNA"/>
</dbReference>
<proteinExistence type="predicted"/>
<organism evidence="1 2">
    <name type="scientific">Tumebacillus lacus</name>
    <dbReference type="NCBI Taxonomy" id="2995335"/>
    <lineage>
        <taxon>Bacteria</taxon>
        <taxon>Bacillati</taxon>
        <taxon>Bacillota</taxon>
        <taxon>Bacilli</taxon>
        <taxon>Bacillales</taxon>
        <taxon>Alicyclobacillaceae</taxon>
        <taxon>Tumebacillus</taxon>
    </lineage>
</organism>
<evidence type="ECO:0000313" key="2">
    <source>
        <dbReference type="Proteomes" id="UP001208017"/>
    </source>
</evidence>
<keyword evidence="2" id="KW-1185">Reference proteome</keyword>
<comment type="caution">
    <text evidence="1">The sequence shown here is derived from an EMBL/GenBank/DDBJ whole genome shotgun (WGS) entry which is preliminary data.</text>
</comment>
<sequence length="50" mass="5663">MENITNVTETQETVEETVEVVLDAEKVTETTTLAPKRLTRVVTSRVVSEW</sequence>
<accession>A0ABT3X340</accession>
<name>A0ABT3X340_9BACL</name>
<dbReference type="Proteomes" id="UP001208017">
    <property type="component" value="Unassembled WGS sequence"/>
</dbReference>